<dbReference type="Pfam" id="PF07714">
    <property type="entry name" value="PK_Tyr_Ser-Thr"/>
    <property type="match status" value="1"/>
</dbReference>
<gene>
    <name evidence="3" type="ORF">C1645_875423</name>
</gene>
<keyword evidence="3" id="KW-0418">Kinase</keyword>
<dbReference type="Proteomes" id="UP000265703">
    <property type="component" value="Unassembled WGS sequence"/>
</dbReference>
<dbReference type="PROSITE" id="PS50011">
    <property type="entry name" value="PROTEIN_KINASE_DOM"/>
    <property type="match status" value="1"/>
</dbReference>
<dbReference type="AlphaFoldDB" id="A0A397T278"/>
<dbReference type="PANTHER" id="PTHR44329:SF6">
    <property type="entry name" value="RECEPTOR-INTERACTING SERINE_THREONINE-PROTEIN KINASE 1"/>
    <property type="match status" value="1"/>
</dbReference>
<dbReference type="STRING" id="658196.A0A397T278"/>
<accession>A0A397T278</accession>
<evidence type="ECO:0000313" key="3">
    <source>
        <dbReference type="EMBL" id="RIA91439.1"/>
    </source>
</evidence>
<dbReference type="InterPro" id="IPR011009">
    <property type="entry name" value="Kinase-like_dom_sf"/>
</dbReference>
<dbReference type="SUPFAM" id="SSF56112">
    <property type="entry name" value="Protein kinase-like (PK-like)"/>
    <property type="match status" value="1"/>
</dbReference>
<dbReference type="PRINTS" id="PR00109">
    <property type="entry name" value="TYRKINASE"/>
</dbReference>
<dbReference type="EMBL" id="QKYT01000152">
    <property type="protein sequence ID" value="RIA91439.1"/>
    <property type="molecule type" value="Genomic_DNA"/>
</dbReference>
<keyword evidence="1" id="KW-0175">Coiled coil</keyword>
<sequence>MNSLEDPNVNICTHCDRKITSYPSQFCRRKLHLHQNDHNETNEIRDRSIQLINIDPKLNEFIKETKDNSECCDDFVEWIPSQNLNDVKYLTKGGNSKIFSGNSDLLPIPLALKVIKDSDNIDDIINEFKMHHKCRNQNVIPFYGITKLPEENKYAMIMKYAKHEDLRKYIRKFFQKLTWTDKVEIIIKLSKALNSLHQMNLLHKDFHCKNILVDEDERIFLSDFGLCKPVDSELAQNSIQGVLPYIAPEVLKNKPYTKQSEVYSMSMIMWELTSNESPFSDKRHDKELAFAILNGLRPKIIEGTPDFYANIMKQCWNSDPSQRPDSSILPKLFEEMKELCKFINNKPNTVVLLSRNIPDSSEPNRVNTSKKKSDVDLAVEVGQGPLVEVRRLQGLLQEKENKIKELEIKKADLERTIDLLNKQIRGEEESEDSMKKDKPAKIDISIVKSEKEKESIKKFIEDVMDNNGEYDGDNEIILDSSEPNRINTSKKKGDVEFAVEMGQGLLVEVRRLQGLLREKENKIKELEINKANLERTIDLLNKQIRGEEEFEDSVKKLIEDAMDNNDDDYDDDNDPRYFTQTYNFSLEDLNQSYNNQF</sequence>
<reference evidence="3 4" key="1">
    <citation type="submission" date="2018-06" db="EMBL/GenBank/DDBJ databases">
        <title>Comparative genomics reveals the genomic features of Rhizophagus irregularis, R. cerebriforme, R. diaphanum and Gigaspora rosea, and their symbiotic lifestyle signature.</title>
        <authorList>
            <person name="Morin E."/>
            <person name="San Clemente H."/>
            <person name="Chen E.C.H."/>
            <person name="De La Providencia I."/>
            <person name="Hainaut M."/>
            <person name="Kuo A."/>
            <person name="Kohler A."/>
            <person name="Murat C."/>
            <person name="Tang N."/>
            <person name="Roy S."/>
            <person name="Loubradou J."/>
            <person name="Henrissat B."/>
            <person name="Grigoriev I.V."/>
            <person name="Corradi N."/>
            <person name="Roux C."/>
            <person name="Martin F.M."/>
        </authorList>
    </citation>
    <scope>NUCLEOTIDE SEQUENCE [LARGE SCALE GENOMIC DNA]</scope>
    <source>
        <strain evidence="3 4">DAOM 227022</strain>
    </source>
</reference>
<dbReference type="InterPro" id="IPR051681">
    <property type="entry name" value="Ser/Thr_Kinases-Pseudokinases"/>
</dbReference>
<feature type="coiled-coil region" evidence="1">
    <location>
        <begin position="389"/>
        <end position="430"/>
    </location>
</feature>
<feature type="domain" description="Protein kinase" evidence="2">
    <location>
        <begin position="84"/>
        <end position="343"/>
    </location>
</feature>
<comment type="caution">
    <text evidence="3">The sequence shown here is derived from an EMBL/GenBank/DDBJ whole genome shotgun (WGS) entry which is preliminary data.</text>
</comment>
<dbReference type="Gene3D" id="1.10.510.10">
    <property type="entry name" value="Transferase(Phosphotransferase) domain 1"/>
    <property type="match status" value="1"/>
</dbReference>
<dbReference type="InterPro" id="IPR000719">
    <property type="entry name" value="Prot_kinase_dom"/>
</dbReference>
<feature type="coiled-coil region" evidence="1">
    <location>
        <begin position="509"/>
        <end position="550"/>
    </location>
</feature>
<dbReference type="GO" id="GO:0005524">
    <property type="term" value="F:ATP binding"/>
    <property type="evidence" value="ECO:0007669"/>
    <property type="project" value="InterPro"/>
</dbReference>
<name>A0A397T278_9GLOM</name>
<evidence type="ECO:0000313" key="4">
    <source>
        <dbReference type="Proteomes" id="UP000265703"/>
    </source>
</evidence>
<keyword evidence="4" id="KW-1185">Reference proteome</keyword>
<evidence type="ECO:0000256" key="1">
    <source>
        <dbReference type="SAM" id="Coils"/>
    </source>
</evidence>
<dbReference type="PANTHER" id="PTHR44329">
    <property type="entry name" value="SERINE/THREONINE-PROTEIN KINASE TNNI3K-RELATED"/>
    <property type="match status" value="1"/>
</dbReference>
<dbReference type="GO" id="GO:0004674">
    <property type="term" value="F:protein serine/threonine kinase activity"/>
    <property type="evidence" value="ECO:0007669"/>
    <property type="project" value="TreeGrafter"/>
</dbReference>
<protein>
    <submittedName>
        <fullName evidence="3">Kinase-like domain-containing protein</fullName>
    </submittedName>
</protein>
<dbReference type="OrthoDB" id="6718656at2759"/>
<keyword evidence="3" id="KW-0808">Transferase</keyword>
<dbReference type="InterPro" id="IPR001245">
    <property type="entry name" value="Ser-Thr/Tyr_kinase_cat_dom"/>
</dbReference>
<evidence type="ECO:0000259" key="2">
    <source>
        <dbReference type="PROSITE" id="PS50011"/>
    </source>
</evidence>
<proteinExistence type="predicted"/>
<organism evidence="3 4">
    <name type="scientific">Glomus cerebriforme</name>
    <dbReference type="NCBI Taxonomy" id="658196"/>
    <lineage>
        <taxon>Eukaryota</taxon>
        <taxon>Fungi</taxon>
        <taxon>Fungi incertae sedis</taxon>
        <taxon>Mucoromycota</taxon>
        <taxon>Glomeromycotina</taxon>
        <taxon>Glomeromycetes</taxon>
        <taxon>Glomerales</taxon>
        <taxon>Glomeraceae</taxon>
        <taxon>Glomus</taxon>
    </lineage>
</organism>